<dbReference type="AlphaFoldDB" id="A0AAV4H7W8"/>
<dbReference type="EMBL" id="BMAT01001854">
    <property type="protein sequence ID" value="GFR93859.1"/>
    <property type="molecule type" value="Genomic_DNA"/>
</dbReference>
<evidence type="ECO:0000313" key="3">
    <source>
        <dbReference type="EMBL" id="GFR93859.1"/>
    </source>
</evidence>
<dbReference type="SUPFAM" id="SSF56672">
    <property type="entry name" value="DNA/RNA polymerases"/>
    <property type="match status" value="1"/>
</dbReference>
<name>A0AAV4H7W8_9GAST</name>
<feature type="domain" description="Reverse transcriptase" evidence="2">
    <location>
        <begin position="1"/>
        <end position="158"/>
    </location>
</feature>
<organism evidence="3 4">
    <name type="scientific">Elysia marginata</name>
    <dbReference type="NCBI Taxonomy" id="1093978"/>
    <lineage>
        <taxon>Eukaryota</taxon>
        <taxon>Metazoa</taxon>
        <taxon>Spiralia</taxon>
        <taxon>Lophotrochozoa</taxon>
        <taxon>Mollusca</taxon>
        <taxon>Gastropoda</taxon>
        <taxon>Heterobranchia</taxon>
        <taxon>Euthyneura</taxon>
        <taxon>Panpulmonata</taxon>
        <taxon>Sacoglossa</taxon>
        <taxon>Placobranchoidea</taxon>
        <taxon>Plakobranchidae</taxon>
        <taxon>Elysia</taxon>
    </lineage>
</organism>
<dbReference type="InterPro" id="IPR043502">
    <property type="entry name" value="DNA/RNA_pol_sf"/>
</dbReference>
<dbReference type="Pfam" id="PF00078">
    <property type="entry name" value="RVT_1"/>
    <property type="match status" value="1"/>
</dbReference>
<dbReference type="InterPro" id="IPR000477">
    <property type="entry name" value="RT_dom"/>
</dbReference>
<protein>
    <submittedName>
        <fullName evidence="3">LINE-1 retrotransposable element ORF2 protein</fullName>
    </submittedName>
</protein>
<proteinExistence type="predicted"/>
<dbReference type="PANTHER" id="PTHR47027">
    <property type="entry name" value="REVERSE TRANSCRIPTASE DOMAIN-CONTAINING PROTEIN"/>
    <property type="match status" value="1"/>
</dbReference>
<comment type="caution">
    <text evidence="3">The sequence shown here is derived from an EMBL/GenBank/DDBJ whole genome shotgun (WGS) entry which is preliminary data.</text>
</comment>
<feature type="region of interest" description="Disordered" evidence="1">
    <location>
        <begin position="112"/>
        <end position="132"/>
    </location>
</feature>
<evidence type="ECO:0000259" key="2">
    <source>
        <dbReference type="PROSITE" id="PS50878"/>
    </source>
</evidence>
<reference evidence="3 4" key="1">
    <citation type="journal article" date="2021" name="Elife">
        <title>Chloroplast acquisition without the gene transfer in kleptoplastic sea slugs, Plakobranchus ocellatus.</title>
        <authorList>
            <person name="Maeda T."/>
            <person name="Takahashi S."/>
            <person name="Yoshida T."/>
            <person name="Shimamura S."/>
            <person name="Takaki Y."/>
            <person name="Nagai Y."/>
            <person name="Toyoda A."/>
            <person name="Suzuki Y."/>
            <person name="Arimoto A."/>
            <person name="Ishii H."/>
            <person name="Satoh N."/>
            <person name="Nishiyama T."/>
            <person name="Hasebe M."/>
            <person name="Maruyama T."/>
            <person name="Minagawa J."/>
            <person name="Obokata J."/>
            <person name="Shigenobu S."/>
        </authorList>
    </citation>
    <scope>NUCLEOTIDE SEQUENCE [LARGE SCALE GENOMIC DNA]</scope>
</reference>
<sequence>MYANNQCCVRQGGQQSDWFAVKAGVRQGCIISPLLFLIAIDCVMKRATNQQPRGITWKEFNHLEDEDFADDIALLSHSQKDMQEKTRCMETTARSIGLKISHSKSKVMKINTKSNSEIHREQERKEDHRVPGGDQWKVKEWSQGRHRTSSIGWPGTDVNGESLWVPYALKRTMDN</sequence>
<evidence type="ECO:0000313" key="4">
    <source>
        <dbReference type="Proteomes" id="UP000762676"/>
    </source>
</evidence>
<keyword evidence="4" id="KW-1185">Reference proteome</keyword>
<dbReference type="Proteomes" id="UP000762676">
    <property type="component" value="Unassembled WGS sequence"/>
</dbReference>
<dbReference type="PANTHER" id="PTHR47027:SF25">
    <property type="entry name" value="REVERSE TRANSCRIPTASE DOMAIN-CONTAINING PROTEIN"/>
    <property type="match status" value="1"/>
</dbReference>
<feature type="compositionally biased region" description="Basic and acidic residues" evidence="1">
    <location>
        <begin position="116"/>
        <end position="132"/>
    </location>
</feature>
<evidence type="ECO:0000256" key="1">
    <source>
        <dbReference type="SAM" id="MobiDB-lite"/>
    </source>
</evidence>
<dbReference type="PROSITE" id="PS50878">
    <property type="entry name" value="RT_POL"/>
    <property type="match status" value="1"/>
</dbReference>
<accession>A0AAV4H7W8</accession>
<gene>
    <name evidence="3" type="ORF">ElyMa_000904000</name>
</gene>